<feature type="compositionally biased region" description="Basic and acidic residues" evidence="1">
    <location>
        <begin position="1"/>
        <end position="14"/>
    </location>
</feature>
<dbReference type="EMBL" id="CP106795">
    <property type="protein sequence ID" value="UXY38353.1"/>
    <property type="molecule type" value="Genomic_DNA"/>
</dbReference>
<evidence type="ECO:0000313" key="3">
    <source>
        <dbReference type="EMBL" id="UXY38353.1"/>
    </source>
</evidence>
<feature type="region of interest" description="Disordered" evidence="1">
    <location>
        <begin position="1"/>
        <end position="46"/>
    </location>
</feature>
<feature type="compositionally biased region" description="Basic and acidic residues" evidence="1">
    <location>
        <begin position="36"/>
        <end position="45"/>
    </location>
</feature>
<dbReference type="Proteomes" id="UP001060733">
    <property type="component" value="Chromosome"/>
</dbReference>
<dbReference type="RefSeq" id="WP_263279017.1">
    <property type="nucleotide sequence ID" value="NZ_CP106795.1"/>
</dbReference>
<proteinExistence type="predicted"/>
<evidence type="ECO:0000256" key="2">
    <source>
        <dbReference type="SAM" id="Phobius"/>
    </source>
</evidence>
<evidence type="ECO:0000256" key="1">
    <source>
        <dbReference type="SAM" id="MobiDB-lite"/>
    </source>
</evidence>
<evidence type="ECO:0008006" key="5">
    <source>
        <dbReference type="Google" id="ProtNLM"/>
    </source>
</evidence>
<feature type="transmembrane region" description="Helical" evidence="2">
    <location>
        <begin position="49"/>
        <end position="70"/>
    </location>
</feature>
<keyword evidence="4" id="KW-1185">Reference proteome</keyword>
<reference evidence="3" key="1">
    <citation type="submission" date="2022-10" db="EMBL/GenBank/DDBJ databases">
        <authorList>
            <person name="Mo P."/>
        </authorList>
    </citation>
    <scope>NUCLEOTIDE SEQUENCE</scope>
    <source>
        <strain evidence="3">HUAS 14-6</strain>
    </source>
</reference>
<keyword evidence="2" id="KW-0472">Membrane</keyword>
<protein>
    <recommendedName>
        <fullName evidence="5">Integral membrane protein</fullName>
    </recommendedName>
</protein>
<gene>
    <name evidence="3" type="ORF">N8I86_28625</name>
</gene>
<evidence type="ECO:0000313" key="4">
    <source>
        <dbReference type="Proteomes" id="UP001060733"/>
    </source>
</evidence>
<keyword evidence="2" id="KW-0812">Transmembrane</keyword>
<sequence length="134" mass="14804">MSDTTPRPEHHGYDYGRPVAPAPQGPADPYRSAGAGRERRRDGSGTRRTALVVHTVADVAAAFLGLWILLHLLEANHANVFVRFVQDVADALAWWSQDVFTMDTENLRVLLDYGLPAVVYVLAGHGIAARLRRF</sequence>
<name>A0ABY6EVC8_9ACTN</name>
<feature type="transmembrane region" description="Helical" evidence="2">
    <location>
        <begin position="113"/>
        <end position="131"/>
    </location>
</feature>
<keyword evidence="2" id="KW-1133">Transmembrane helix</keyword>
<organism evidence="3 4">
    <name type="scientific">Streptomyces albidocamelliae</name>
    <dbReference type="NCBI Taxonomy" id="2981135"/>
    <lineage>
        <taxon>Bacteria</taxon>
        <taxon>Bacillati</taxon>
        <taxon>Actinomycetota</taxon>
        <taxon>Actinomycetes</taxon>
        <taxon>Kitasatosporales</taxon>
        <taxon>Streptomycetaceae</taxon>
        <taxon>Streptomyces</taxon>
    </lineage>
</organism>
<accession>A0ABY6EVC8</accession>